<gene>
    <name evidence="1" type="ORF">AB1Y20_009326</name>
</gene>
<reference evidence="1 2" key="1">
    <citation type="journal article" date="2024" name="Science">
        <title>Giant polyketide synthase enzymes in the biosynthesis of giant marine polyether toxins.</title>
        <authorList>
            <person name="Fallon T.R."/>
            <person name="Shende V.V."/>
            <person name="Wierzbicki I.H."/>
            <person name="Pendleton A.L."/>
            <person name="Watervoot N.F."/>
            <person name="Auber R.P."/>
            <person name="Gonzalez D.J."/>
            <person name="Wisecaver J.H."/>
            <person name="Moore B.S."/>
        </authorList>
    </citation>
    <scope>NUCLEOTIDE SEQUENCE [LARGE SCALE GENOMIC DNA]</scope>
    <source>
        <strain evidence="1 2">12B1</strain>
    </source>
</reference>
<dbReference type="InterPro" id="IPR016193">
    <property type="entry name" value="Cytidine_deaminase-like"/>
</dbReference>
<evidence type="ECO:0008006" key="3">
    <source>
        <dbReference type="Google" id="ProtNLM"/>
    </source>
</evidence>
<name>A0AB34K1A4_PRYPA</name>
<protein>
    <recommendedName>
        <fullName evidence="3">CMP/dCMP-type deaminase domain-containing protein</fullName>
    </recommendedName>
</protein>
<evidence type="ECO:0000313" key="2">
    <source>
        <dbReference type="Proteomes" id="UP001515480"/>
    </source>
</evidence>
<dbReference type="Pfam" id="PF14421">
    <property type="entry name" value="LmjF365940-deam"/>
    <property type="match status" value="2"/>
</dbReference>
<dbReference type="GO" id="GO:0003824">
    <property type="term" value="F:catalytic activity"/>
    <property type="evidence" value="ECO:0007669"/>
    <property type="project" value="InterPro"/>
</dbReference>
<dbReference type="InterPro" id="IPR032723">
    <property type="entry name" value="Deaminase_LmjF365940"/>
</dbReference>
<dbReference type="SUPFAM" id="SSF53927">
    <property type="entry name" value="Cytidine deaminase-like"/>
    <property type="match status" value="1"/>
</dbReference>
<dbReference type="AlphaFoldDB" id="A0AB34K1A4"/>
<proteinExistence type="predicted"/>
<sequence>MIVLVSYTAREISKVVSTPHWLAAGSWRSPGHSRSWLGSSPHHSRSAPARASPAVHLILTKDCQANVRTHMLRRLCLKAAAASAALAATTAAAHAAAKPSAPDETEEGKRRRLRAFVSSTPSPGGLELLVHNISHSDLYVMLRRQEGTGEEKEEFSVLARPKFSEFQPASELILAHLDALKAKYGDPVVNSCNSKYKVRYPIGLSLTQGGAAPGACVTGEDRPGNNKPQWARFHLKGFKRHDGTPPKLPEGNPTIMEVFMPLVAVLIPEWLRVLKRKETTSGMPPPRKVLILVSGAGQPRDTDANPQDNSTEGTGRIIQRFVEAVYPDIEVICIPSNWSIFRYDDNVNFVKQQVLPVVEAKRRKVVEEHGEEWNKRLHVTLSLSDGAPARISAINASMRSYRPDYLHIWRTKTFWDEQVISEEDVEFHTFKKLEMRPAAYPNQMGELERGLVREMASYKRQFEAVRDANSHELESFWLRKTGKAVVAVLVTQKPGEAPVFWRGLNVEVSMPTGTLCAERNAIGNALAGDQTMCRSDMKGVAVLSIPLNKDRVEDRDDTVALNPLDPCGACMEWLKKIAEVNPDFMVLTFTNTACEKVYVTPIGDYA</sequence>
<dbReference type="Gene3D" id="3.40.140.10">
    <property type="entry name" value="Cytidine Deaminase, domain 2"/>
    <property type="match status" value="1"/>
</dbReference>
<comment type="caution">
    <text evidence="1">The sequence shown here is derived from an EMBL/GenBank/DDBJ whole genome shotgun (WGS) entry which is preliminary data.</text>
</comment>
<dbReference type="CDD" id="cd01283">
    <property type="entry name" value="cytidine_deaminase"/>
    <property type="match status" value="1"/>
</dbReference>
<dbReference type="EMBL" id="JBGBPQ010000002">
    <property type="protein sequence ID" value="KAL1527955.1"/>
    <property type="molecule type" value="Genomic_DNA"/>
</dbReference>
<keyword evidence="2" id="KW-1185">Reference proteome</keyword>
<dbReference type="Proteomes" id="UP001515480">
    <property type="component" value="Unassembled WGS sequence"/>
</dbReference>
<evidence type="ECO:0000313" key="1">
    <source>
        <dbReference type="EMBL" id="KAL1527955.1"/>
    </source>
</evidence>
<accession>A0AB34K1A4</accession>
<organism evidence="1 2">
    <name type="scientific">Prymnesium parvum</name>
    <name type="common">Toxic golden alga</name>
    <dbReference type="NCBI Taxonomy" id="97485"/>
    <lineage>
        <taxon>Eukaryota</taxon>
        <taxon>Haptista</taxon>
        <taxon>Haptophyta</taxon>
        <taxon>Prymnesiophyceae</taxon>
        <taxon>Prymnesiales</taxon>
        <taxon>Prymnesiaceae</taxon>
        <taxon>Prymnesium</taxon>
    </lineage>
</organism>